<dbReference type="EMBL" id="JAPQKH010000002">
    <property type="protein sequence ID" value="KAJ5113893.1"/>
    <property type="molecule type" value="Genomic_DNA"/>
</dbReference>
<evidence type="ECO:0000313" key="1">
    <source>
        <dbReference type="EMBL" id="KAJ5113893.1"/>
    </source>
</evidence>
<evidence type="ECO:0000313" key="2">
    <source>
        <dbReference type="Proteomes" id="UP001149165"/>
    </source>
</evidence>
<organism evidence="1 2">
    <name type="scientific">Penicillium angulare</name>
    <dbReference type="NCBI Taxonomy" id="116970"/>
    <lineage>
        <taxon>Eukaryota</taxon>
        <taxon>Fungi</taxon>
        <taxon>Dikarya</taxon>
        <taxon>Ascomycota</taxon>
        <taxon>Pezizomycotina</taxon>
        <taxon>Eurotiomycetes</taxon>
        <taxon>Eurotiomycetidae</taxon>
        <taxon>Eurotiales</taxon>
        <taxon>Aspergillaceae</taxon>
        <taxon>Penicillium</taxon>
    </lineage>
</organism>
<keyword evidence="1" id="KW-0378">Hydrolase</keyword>
<accession>A0A9W9KQB1</accession>
<proteinExistence type="predicted"/>
<protein>
    <submittedName>
        <fullName evidence="1">Glycoside hydrolase family 18 protein</fullName>
    </submittedName>
</protein>
<reference evidence="1" key="1">
    <citation type="submission" date="2022-11" db="EMBL/GenBank/DDBJ databases">
        <authorList>
            <person name="Petersen C."/>
        </authorList>
    </citation>
    <scope>NUCLEOTIDE SEQUENCE</scope>
    <source>
        <strain evidence="1">IBT 30069</strain>
    </source>
</reference>
<dbReference type="OrthoDB" id="73875at2759"/>
<sequence>MGFCLAAFKQIVSADIDQQVSTALALFKTYTNQAITTWSDPTIIATYTPVVVTANQAALADFLKNAATYIAMDKVTMLA</sequence>
<gene>
    <name evidence="1" type="ORF">N7456_002427</name>
</gene>
<keyword evidence="2" id="KW-1185">Reference proteome</keyword>
<dbReference type="AlphaFoldDB" id="A0A9W9KQB1"/>
<comment type="caution">
    <text evidence="1">The sequence shown here is derived from an EMBL/GenBank/DDBJ whole genome shotgun (WGS) entry which is preliminary data.</text>
</comment>
<name>A0A9W9KQB1_9EURO</name>
<dbReference type="GO" id="GO:0016787">
    <property type="term" value="F:hydrolase activity"/>
    <property type="evidence" value="ECO:0007669"/>
    <property type="project" value="UniProtKB-KW"/>
</dbReference>
<reference evidence="1" key="2">
    <citation type="journal article" date="2023" name="IMA Fungus">
        <title>Comparative genomic study of the Penicillium genus elucidates a diverse pangenome and 15 lateral gene transfer events.</title>
        <authorList>
            <person name="Petersen C."/>
            <person name="Sorensen T."/>
            <person name="Nielsen M.R."/>
            <person name="Sondergaard T.E."/>
            <person name="Sorensen J.L."/>
            <person name="Fitzpatrick D.A."/>
            <person name="Frisvad J.C."/>
            <person name="Nielsen K.L."/>
        </authorList>
    </citation>
    <scope>NUCLEOTIDE SEQUENCE</scope>
    <source>
        <strain evidence="1">IBT 30069</strain>
    </source>
</reference>
<dbReference type="Proteomes" id="UP001149165">
    <property type="component" value="Unassembled WGS sequence"/>
</dbReference>